<comment type="caution">
    <text evidence="1">The sequence shown here is derived from an EMBL/GenBank/DDBJ whole genome shotgun (WGS) entry which is preliminary data.</text>
</comment>
<gene>
    <name evidence="1" type="ORF">HGH92_25695</name>
</gene>
<evidence type="ECO:0000313" key="1">
    <source>
        <dbReference type="EMBL" id="NLR67724.1"/>
    </source>
</evidence>
<dbReference type="RefSeq" id="WP_168873669.1">
    <property type="nucleotide sequence ID" value="NZ_JABAIA010000003.1"/>
</dbReference>
<proteinExistence type="predicted"/>
<name>A0A847S084_9BACT</name>
<accession>A0A847S084</accession>
<protein>
    <recommendedName>
        <fullName evidence="3">Class I lanthipeptide</fullName>
    </recommendedName>
</protein>
<evidence type="ECO:0000313" key="2">
    <source>
        <dbReference type="Proteomes" id="UP000570474"/>
    </source>
</evidence>
<organism evidence="1 2">
    <name type="scientific">Chitinophaga varians</name>
    <dbReference type="NCBI Taxonomy" id="2202339"/>
    <lineage>
        <taxon>Bacteria</taxon>
        <taxon>Pseudomonadati</taxon>
        <taxon>Bacteroidota</taxon>
        <taxon>Chitinophagia</taxon>
        <taxon>Chitinophagales</taxon>
        <taxon>Chitinophagaceae</taxon>
        <taxon>Chitinophaga</taxon>
    </lineage>
</organism>
<dbReference type="Proteomes" id="UP000570474">
    <property type="component" value="Unassembled WGS sequence"/>
</dbReference>
<dbReference type="NCBIfam" id="NF038153">
    <property type="entry name" value="lant_leader_L1a"/>
    <property type="match status" value="1"/>
</dbReference>
<keyword evidence="2" id="KW-1185">Reference proteome</keyword>
<dbReference type="InterPro" id="IPR058238">
    <property type="entry name" value="Lant_leader_dom"/>
</dbReference>
<sequence>MKKKKISINRKLMLGKSPVASLNNLQQEMVAGGMAATLIINCPSRVETCATAPSPTRPCQFCQTDTTI</sequence>
<dbReference type="EMBL" id="JABAIA010000003">
    <property type="protein sequence ID" value="NLR67724.1"/>
    <property type="molecule type" value="Genomic_DNA"/>
</dbReference>
<reference evidence="1 2" key="1">
    <citation type="submission" date="2020-04" db="EMBL/GenBank/DDBJ databases">
        <authorList>
            <person name="Yin C."/>
        </authorList>
    </citation>
    <scope>NUCLEOTIDE SEQUENCE [LARGE SCALE GENOMIC DNA]</scope>
    <source>
        <strain evidence="1 2">Ae27</strain>
    </source>
</reference>
<dbReference type="AlphaFoldDB" id="A0A847S084"/>
<evidence type="ECO:0008006" key="3">
    <source>
        <dbReference type="Google" id="ProtNLM"/>
    </source>
</evidence>